<dbReference type="InterPro" id="IPR008972">
    <property type="entry name" value="Cupredoxin"/>
</dbReference>
<dbReference type="PANTHER" id="PTHR34883:SF19">
    <property type="entry name" value="EXTRACELLULAR SERINE-RICH PROTEIN"/>
    <property type="match status" value="1"/>
</dbReference>
<dbReference type="OrthoDB" id="2331100at2759"/>
<dbReference type="PANTHER" id="PTHR34883">
    <property type="entry name" value="SERINE-RICH PROTEIN, PUTATIVE-RELATED-RELATED"/>
    <property type="match status" value="1"/>
</dbReference>
<feature type="region of interest" description="Disordered" evidence="1">
    <location>
        <begin position="180"/>
        <end position="210"/>
    </location>
</feature>
<dbReference type="SUPFAM" id="SSF49503">
    <property type="entry name" value="Cupredoxins"/>
    <property type="match status" value="1"/>
</dbReference>
<feature type="compositionally biased region" description="Basic and acidic residues" evidence="1">
    <location>
        <begin position="384"/>
        <end position="393"/>
    </location>
</feature>
<dbReference type="Proteomes" id="UP000799444">
    <property type="component" value="Unassembled WGS sequence"/>
</dbReference>
<keyword evidence="5" id="KW-1185">Reference proteome</keyword>
<feature type="compositionally biased region" description="Low complexity" evidence="1">
    <location>
        <begin position="258"/>
        <end position="269"/>
    </location>
</feature>
<feature type="chain" id="PRO_5040377768" description="Extracellular serine-rich protein" evidence="3">
    <location>
        <begin position="25"/>
        <end position="393"/>
    </location>
</feature>
<keyword evidence="2" id="KW-1133">Transmembrane helix</keyword>
<dbReference type="InterPro" id="IPR052953">
    <property type="entry name" value="Ser-rich/MCO-related"/>
</dbReference>
<sequence>MKCASRRVVSSLVGLSTFISLSLGQGTTTSQPKSTATTTLSAAPQTHTVNAGNGDHKYYPDITQANVGDIVEFRFFPPNHSVVRADTTQYPCIPYEMTGKDKKGFFSGFFPVDVILPDPPKWQLLINDTSPIFFYCSAPGSCIDYTMVGVINPNASTSLARQKQLASDSAYMLQPGEPFPLEASTSPSSSPTSSLTPQRPPSSSSSSSTHGLTPGIIAAIVIASLSVITLAALLFFFIGRSRTLKQEADRKHSTIRHTSPTSPTFASPPMYQRRSSGVPPEYFPTVWKGSGGGGGVARAASHRSMGGTFDVGPGGVYTRTHEADGGGGGGAETQSQTPAWAGGWYAGGNGRVASPGLSPQQQQQQQATGYFDVQQNAGNGPVEADGREIGREF</sequence>
<gene>
    <name evidence="4" type="ORF">EJ04DRAFT_552600</name>
</gene>
<evidence type="ECO:0000256" key="3">
    <source>
        <dbReference type="SAM" id="SignalP"/>
    </source>
</evidence>
<evidence type="ECO:0000256" key="2">
    <source>
        <dbReference type="SAM" id="Phobius"/>
    </source>
</evidence>
<dbReference type="AlphaFoldDB" id="A0A9P4R0M6"/>
<evidence type="ECO:0000313" key="5">
    <source>
        <dbReference type="Proteomes" id="UP000799444"/>
    </source>
</evidence>
<feature type="compositionally biased region" description="Low complexity" evidence="1">
    <location>
        <begin position="184"/>
        <end position="209"/>
    </location>
</feature>
<dbReference type="EMBL" id="ML996146">
    <property type="protein sequence ID" value="KAF2734576.1"/>
    <property type="molecule type" value="Genomic_DNA"/>
</dbReference>
<accession>A0A9P4R0M6</accession>
<dbReference type="CDD" id="cd00920">
    <property type="entry name" value="Cupredoxin"/>
    <property type="match status" value="1"/>
</dbReference>
<reference evidence="4" key="1">
    <citation type="journal article" date="2020" name="Stud. Mycol.">
        <title>101 Dothideomycetes genomes: a test case for predicting lifestyles and emergence of pathogens.</title>
        <authorList>
            <person name="Haridas S."/>
            <person name="Albert R."/>
            <person name="Binder M."/>
            <person name="Bloem J."/>
            <person name="Labutti K."/>
            <person name="Salamov A."/>
            <person name="Andreopoulos B."/>
            <person name="Baker S."/>
            <person name="Barry K."/>
            <person name="Bills G."/>
            <person name="Bluhm B."/>
            <person name="Cannon C."/>
            <person name="Castanera R."/>
            <person name="Culley D."/>
            <person name="Daum C."/>
            <person name="Ezra D."/>
            <person name="Gonzalez J."/>
            <person name="Henrissat B."/>
            <person name="Kuo A."/>
            <person name="Liang C."/>
            <person name="Lipzen A."/>
            <person name="Lutzoni F."/>
            <person name="Magnuson J."/>
            <person name="Mondo S."/>
            <person name="Nolan M."/>
            <person name="Ohm R."/>
            <person name="Pangilinan J."/>
            <person name="Park H.-J."/>
            <person name="Ramirez L."/>
            <person name="Alfaro M."/>
            <person name="Sun H."/>
            <person name="Tritt A."/>
            <person name="Yoshinaga Y."/>
            <person name="Zwiers L.-H."/>
            <person name="Turgeon B."/>
            <person name="Goodwin S."/>
            <person name="Spatafora J."/>
            <person name="Crous P."/>
            <person name="Grigoriev I."/>
        </authorList>
    </citation>
    <scope>NUCLEOTIDE SEQUENCE</scope>
    <source>
        <strain evidence="4">CBS 125425</strain>
    </source>
</reference>
<evidence type="ECO:0000256" key="1">
    <source>
        <dbReference type="SAM" id="MobiDB-lite"/>
    </source>
</evidence>
<dbReference type="Gene3D" id="2.60.40.420">
    <property type="entry name" value="Cupredoxins - blue copper proteins"/>
    <property type="match status" value="1"/>
</dbReference>
<dbReference type="CDD" id="cd12087">
    <property type="entry name" value="TM_EGFR-like"/>
    <property type="match status" value="1"/>
</dbReference>
<comment type="caution">
    <text evidence="4">The sequence shown here is derived from an EMBL/GenBank/DDBJ whole genome shotgun (WGS) entry which is preliminary data.</text>
</comment>
<keyword evidence="2" id="KW-0472">Membrane</keyword>
<feature type="region of interest" description="Disordered" evidence="1">
    <location>
        <begin position="347"/>
        <end position="393"/>
    </location>
</feature>
<evidence type="ECO:0008006" key="6">
    <source>
        <dbReference type="Google" id="ProtNLM"/>
    </source>
</evidence>
<evidence type="ECO:0000313" key="4">
    <source>
        <dbReference type="EMBL" id="KAF2734576.1"/>
    </source>
</evidence>
<feature type="region of interest" description="Disordered" evidence="1">
    <location>
        <begin position="246"/>
        <end position="277"/>
    </location>
</feature>
<proteinExistence type="predicted"/>
<keyword evidence="3" id="KW-0732">Signal</keyword>
<protein>
    <recommendedName>
        <fullName evidence="6">Extracellular serine-rich protein</fullName>
    </recommendedName>
</protein>
<feature type="signal peptide" evidence="3">
    <location>
        <begin position="1"/>
        <end position="24"/>
    </location>
</feature>
<name>A0A9P4R0M6_9PLEO</name>
<keyword evidence="2" id="KW-0812">Transmembrane</keyword>
<organism evidence="4 5">
    <name type="scientific">Polyplosphaeria fusca</name>
    <dbReference type="NCBI Taxonomy" id="682080"/>
    <lineage>
        <taxon>Eukaryota</taxon>
        <taxon>Fungi</taxon>
        <taxon>Dikarya</taxon>
        <taxon>Ascomycota</taxon>
        <taxon>Pezizomycotina</taxon>
        <taxon>Dothideomycetes</taxon>
        <taxon>Pleosporomycetidae</taxon>
        <taxon>Pleosporales</taxon>
        <taxon>Tetraplosphaeriaceae</taxon>
        <taxon>Polyplosphaeria</taxon>
    </lineage>
</organism>
<feature type="transmembrane region" description="Helical" evidence="2">
    <location>
        <begin position="216"/>
        <end position="238"/>
    </location>
</feature>